<dbReference type="GO" id="GO:0016853">
    <property type="term" value="F:isomerase activity"/>
    <property type="evidence" value="ECO:0007669"/>
    <property type="project" value="UniProtKB-KW"/>
</dbReference>
<organism evidence="3 4">
    <name type="scientific">Sphingobacterium detergens</name>
    <dbReference type="NCBI Taxonomy" id="1145106"/>
    <lineage>
        <taxon>Bacteria</taxon>
        <taxon>Pseudomonadati</taxon>
        <taxon>Bacteroidota</taxon>
        <taxon>Sphingobacteriia</taxon>
        <taxon>Sphingobacteriales</taxon>
        <taxon>Sphingobacteriaceae</taxon>
        <taxon>Sphingobacterium</taxon>
    </lineage>
</organism>
<gene>
    <name evidence="3" type="ORF">DFQ12_3034</name>
</gene>
<keyword evidence="3" id="KW-0413">Isomerase</keyword>
<accession>A0A420B821</accession>
<dbReference type="AlphaFoldDB" id="A0A420B821"/>
<dbReference type="InterPro" id="IPR036249">
    <property type="entry name" value="Thioredoxin-like_sf"/>
</dbReference>
<dbReference type="GO" id="GO:0016209">
    <property type="term" value="F:antioxidant activity"/>
    <property type="evidence" value="ECO:0007669"/>
    <property type="project" value="InterPro"/>
</dbReference>
<dbReference type="EMBL" id="RAPY01000002">
    <property type="protein sequence ID" value="RKE52788.1"/>
    <property type="molecule type" value="Genomic_DNA"/>
</dbReference>
<evidence type="ECO:0000313" key="4">
    <source>
        <dbReference type="Proteomes" id="UP000286246"/>
    </source>
</evidence>
<dbReference type="PANTHER" id="PTHR42852:SF13">
    <property type="entry name" value="PROTEIN DIPZ"/>
    <property type="match status" value="1"/>
</dbReference>
<dbReference type="Proteomes" id="UP000286246">
    <property type="component" value="Unassembled WGS sequence"/>
</dbReference>
<dbReference type="InterPro" id="IPR000866">
    <property type="entry name" value="AhpC/TSA"/>
</dbReference>
<dbReference type="PROSITE" id="PS51352">
    <property type="entry name" value="THIOREDOXIN_2"/>
    <property type="match status" value="1"/>
</dbReference>
<dbReference type="RefSeq" id="WP_120259794.1">
    <property type="nucleotide sequence ID" value="NZ_RAPY01000002.1"/>
</dbReference>
<protein>
    <submittedName>
        <fullName evidence="3">Thiol-disulfide isomerase/thioredoxin</fullName>
    </submittedName>
</protein>
<dbReference type="PANTHER" id="PTHR42852">
    <property type="entry name" value="THIOL:DISULFIDE INTERCHANGE PROTEIN DSBE"/>
    <property type="match status" value="1"/>
</dbReference>
<dbReference type="Pfam" id="PF00578">
    <property type="entry name" value="AhpC-TSA"/>
    <property type="match status" value="1"/>
</dbReference>
<dbReference type="SUPFAM" id="SSF52833">
    <property type="entry name" value="Thioredoxin-like"/>
    <property type="match status" value="1"/>
</dbReference>
<sequence>MNTLKLLTLVKIYINTYICQALARYSSRSYCKSTGRVLKKKISSRGLRTLFGWPSGLLRTCVGSSSGALRLLVGCSSGRSRSPLEAEPKPSRSVAEHVSNESRRGPETESKPSQRGEVVAIPIRLRLYFTYICQALAGHANRLSCKGAGRLPKKEAVPSSDFLMTNTLPTPYFILPSHWFCITFPLALFGSDPRKTNVSPEQHSKSGRSWSGVGRYLGGLFPATKGTIDSRLSYRECTESVLKRYWKGTKELLKRYQIVTKQVQAFGSFLVNRRYKLGGASEIPAKMHSGDLVNGAYGYSLKSGGLQALCDTRVCKNEYLAVQKKTSAQKALKYFSVVAGYGKGYRMSLTCLLLMIVSMFSLSAQTPRKDSGAEGLSHLAALKPGDKIPDAVWNQRLELNYFNGKKRTITFSDLKGKLIILDFWSTGCPACISGIPNLELIRDRFKGEIEILMINSKRNKDTPKRIENRFKKYKTDFNYVPTIATLLDDTLFTRLFNHNTLPTQAVINAKGEFLALLSGTAQLTDRNIKKILYENDNPLNSTGIYLNKIDGKRNFEVLITDTAGLSYSSSFSNYREHYIPIGPLWKAQKSNSLLIMGNLSLQNFMTYIFRDELEGFAWTDYVFDPILGLDFKYRLFNTAKENTYWYQFYRNDSIAEAKAKEVARQDFMRYFDVSVQRKSDSISIYKVSFNKAIEKIKTKGQMMIIRRQEQDQELLYQNVPVDLFLRNLFYFFESPLYKTGKEAFRIDIAIPPGFIHWEEDQKITFLRNNGIILTPVREKREFAYIYSLK</sequence>
<comment type="caution">
    <text evidence="3">The sequence shown here is derived from an EMBL/GenBank/DDBJ whole genome shotgun (WGS) entry which is preliminary data.</text>
</comment>
<reference evidence="3 4" key="1">
    <citation type="submission" date="2018-09" db="EMBL/GenBank/DDBJ databases">
        <title>Genomic Encyclopedia of Type Strains, Phase III (KMG-III): the genomes of soil and plant-associated and newly described type strains.</title>
        <authorList>
            <person name="Whitman W."/>
        </authorList>
    </citation>
    <scope>NUCLEOTIDE SEQUENCE [LARGE SCALE GENOMIC DNA]</scope>
    <source>
        <strain evidence="3 4">CECT 7938</strain>
    </source>
</reference>
<keyword evidence="4" id="KW-1185">Reference proteome</keyword>
<feature type="compositionally biased region" description="Basic and acidic residues" evidence="1">
    <location>
        <begin position="82"/>
        <end position="114"/>
    </location>
</feature>
<dbReference type="CDD" id="cd02966">
    <property type="entry name" value="TlpA_like_family"/>
    <property type="match status" value="1"/>
</dbReference>
<proteinExistence type="predicted"/>
<dbReference type="InterPro" id="IPR050553">
    <property type="entry name" value="Thioredoxin_ResA/DsbE_sf"/>
</dbReference>
<feature type="domain" description="Thioredoxin" evidence="2">
    <location>
        <begin position="382"/>
        <end position="537"/>
    </location>
</feature>
<dbReference type="InterPro" id="IPR013766">
    <property type="entry name" value="Thioredoxin_domain"/>
</dbReference>
<evidence type="ECO:0000259" key="2">
    <source>
        <dbReference type="PROSITE" id="PS51352"/>
    </source>
</evidence>
<dbReference type="GO" id="GO:0016491">
    <property type="term" value="F:oxidoreductase activity"/>
    <property type="evidence" value="ECO:0007669"/>
    <property type="project" value="InterPro"/>
</dbReference>
<feature type="region of interest" description="Disordered" evidence="1">
    <location>
        <begin position="78"/>
        <end position="115"/>
    </location>
</feature>
<evidence type="ECO:0000313" key="3">
    <source>
        <dbReference type="EMBL" id="RKE52788.1"/>
    </source>
</evidence>
<evidence type="ECO:0000256" key="1">
    <source>
        <dbReference type="SAM" id="MobiDB-lite"/>
    </source>
</evidence>
<dbReference type="Gene3D" id="3.40.30.10">
    <property type="entry name" value="Glutaredoxin"/>
    <property type="match status" value="1"/>
</dbReference>
<name>A0A420B821_SPHD1</name>
<dbReference type="OrthoDB" id="793244at2"/>